<gene>
    <name evidence="2" type="ORF">LCGC14_1810030</name>
</gene>
<proteinExistence type="predicted"/>
<dbReference type="EMBL" id="LAZR01017567">
    <property type="protein sequence ID" value="KKL99878.1"/>
    <property type="molecule type" value="Genomic_DNA"/>
</dbReference>
<name>A0A0F9GM79_9ZZZZ</name>
<accession>A0A0F9GM79</accession>
<comment type="caution">
    <text evidence="2">The sequence shown here is derived from an EMBL/GenBank/DDBJ whole genome shotgun (WGS) entry which is preliminary data.</text>
</comment>
<feature type="compositionally biased region" description="Low complexity" evidence="1">
    <location>
        <begin position="202"/>
        <end position="212"/>
    </location>
</feature>
<reference evidence="2" key="1">
    <citation type="journal article" date="2015" name="Nature">
        <title>Complex archaea that bridge the gap between prokaryotes and eukaryotes.</title>
        <authorList>
            <person name="Spang A."/>
            <person name="Saw J.H."/>
            <person name="Jorgensen S.L."/>
            <person name="Zaremba-Niedzwiedzka K."/>
            <person name="Martijn J."/>
            <person name="Lind A.E."/>
            <person name="van Eijk R."/>
            <person name="Schleper C."/>
            <person name="Guy L."/>
            <person name="Ettema T.J."/>
        </authorList>
    </citation>
    <scope>NUCLEOTIDE SEQUENCE</scope>
</reference>
<feature type="compositionally biased region" description="Acidic residues" evidence="1">
    <location>
        <begin position="192"/>
        <end position="201"/>
    </location>
</feature>
<sequence>MPDVRSDNLITLNTPSLTVLGSEPVPGEIFRDLLKAAWIPTQRVPEPQIHLMNDLDLPGVQIHMKRADYILLAETSVSETQHGHTYEYKDIEVTLPFEIYTMAGRQRLYDLWAAMKRIFYTYQHAIRPYQQLHVDGFQEIVRDKHGIWVATATMRAESKAVPIITGISTGFETPAQPQAGAHAAEFQPVEATDLEEPEAPDLPDYNPDPDNF</sequence>
<feature type="region of interest" description="Disordered" evidence="1">
    <location>
        <begin position="172"/>
        <end position="212"/>
    </location>
</feature>
<evidence type="ECO:0000256" key="1">
    <source>
        <dbReference type="SAM" id="MobiDB-lite"/>
    </source>
</evidence>
<protein>
    <submittedName>
        <fullName evidence="2">Uncharacterized protein</fullName>
    </submittedName>
</protein>
<dbReference type="AlphaFoldDB" id="A0A0F9GM79"/>
<evidence type="ECO:0000313" key="2">
    <source>
        <dbReference type="EMBL" id="KKL99878.1"/>
    </source>
</evidence>
<organism evidence="2">
    <name type="scientific">marine sediment metagenome</name>
    <dbReference type="NCBI Taxonomy" id="412755"/>
    <lineage>
        <taxon>unclassified sequences</taxon>
        <taxon>metagenomes</taxon>
        <taxon>ecological metagenomes</taxon>
    </lineage>
</organism>